<feature type="compositionally biased region" description="Basic residues" evidence="1">
    <location>
        <begin position="58"/>
        <end position="68"/>
    </location>
</feature>
<feature type="region of interest" description="Disordered" evidence="1">
    <location>
        <begin position="298"/>
        <end position="333"/>
    </location>
</feature>
<dbReference type="Pfam" id="PF13936">
    <property type="entry name" value="HTH_38"/>
    <property type="match status" value="1"/>
</dbReference>
<dbReference type="InterPro" id="IPR036390">
    <property type="entry name" value="WH_DNA-bd_sf"/>
</dbReference>
<evidence type="ECO:0008006" key="6">
    <source>
        <dbReference type="Google" id="ProtNLM"/>
    </source>
</evidence>
<feature type="region of interest" description="Disordered" evidence="1">
    <location>
        <begin position="33"/>
        <end position="82"/>
    </location>
</feature>
<evidence type="ECO:0000259" key="3">
    <source>
        <dbReference type="Pfam" id="PF13936"/>
    </source>
</evidence>
<dbReference type="RefSeq" id="WP_130585060.1">
    <property type="nucleotide sequence ID" value="NZ_CP029159.1"/>
</dbReference>
<organism evidence="4 5">
    <name type="scientific">Streptomyces tsukubensis (strain DSM 42081 / NBRC 108919 / NRRL 18488 / 9993)</name>
    <dbReference type="NCBI Taxonomy" id="1114943"/>
    <lineage>
        <taxon>Bacteria</taxon>
        <taxon>Bacillati</taxon>
        <taxon>Actinomycetota</taxon>
        <taxon>Actinomycetes</taxon>
        <taxon>Kitasatosporales</taxon>
        <taxon>Streptomycetaceae</taxon>
        <taxon>Streptomyces</taxon>
    </lineage>
</organism>
<dbReference type="InterPro" id="IPR036388">
    <property type="entry name" value="WH-like_DNA-bd_sf"/>
</dbReference>
<evidence type="ECO:0000313" key="4">
    <source>
        <dbReference type="EMBL" id="QKM69400.1"/>
    </source>
</evidence>
<dbReference type="PANTHER" id="PTHR10948">
    <property type="entry name" value="TRANSPOSASE"/>
    <property type="match status" value="1"/>
</dbReference>
<evidence type="ECO:0000259" key="2">
    <source>
        <dbReference type="Pfam" id="PF12802"/>
    </source>
</evidence>
<protein>
    <recommendedName>
        <fullName evidence="6">MarR family transcriptional regulator</fullName>
    </recommendedName>
</protein>
<accession>A0A7G3UJP0</accession>
<feature type="compositionally biased region" description="Low complexity" evidence="1">
    <location>
        <begin position="307"/>
        <end position="333"/>
    </location>
</feature>
<gene>
    <name evidence="4" type="ORF">STSU_021730</name>
</gene>
<name>A0A7G3UJP0_STRT9</name>
<dbReference type="GO" id="GO:0005829">
    <property type="term" value="C:cytosol"/>
    <property type="evidence" value="ECO:0007669"/>
    <property type="project" value="TreeGrafter"/>
</dbReference>
<sequence>MPGGRLTEDERRSIAGWLSEGIGYAEAARRLGRPTSTVSREVARNGGPGAYRADHAHRATAWRARRSGSRTAAASGGGRGAESGEARLFWEQFAAAMAATGLPRMAARVLTELFTTDTGSLTAAELVHRLRVSPASVSKAVGYLEGLGTIRRERDHGGPPARRRRDRYVLDDDLWVSAWTSGADSTARWAGTALRGAELLGPETPAGARLQQTALFFQRLAADMDAGPVPAADGDRVLTVLAALVEAGGPRTTDTLAAALGWPEGRVAAAVATAVRHPELTDPLALREAAPGLWTAAARPGRLSPSQQTALTTDQADQADQAAQAAPTASRRA</sequence>
<dbReference type="GO" id="GO:0004803">
    <property type="term" value="F:transposase activity"/>
    <property type="evidence" value="ECO:0007669"/>
    <property type="project" value="TreeGrafter"/>
</dbReference>
<dbReference type="GO" id="GO:0003700">
    <property type="term" value="F:DNA-binding transcription factor activity"/>
    <property type="evidence" value="ECO:0007669"/>
    <property type="project" value="InterPro"/>
</dbReference>
<dbReference type="InterPro" id="IPR051917">
    <property type="entry name" value="Transposase-Integrase"/>
</dbReference>
<dbReference type="Pfam" id="PF12802">
    <property type="entry name" value="MarR_2"/>
    <property type="match status" value="1"/>
</dbReference>
<dbReference type="Proteomes" id="UP000005940">
    <property type="component" value="Chromosome"/>
</dbReference>
<feature type="domain" description="Transposase IS30-like HTH" evidence="3">
    <location>
        <begin position="5"/>
        <end position="45"/>
    </location>
</feature>
<feature type="domain" description="HTH marR-type" evidence="2">
    <location>
        <begin position="101"/>
        <end position="155"/>
    </location>
</feature>
<proteinExistence type="predicted"/>
<dbReference type="GO" id="GO:0032196">
    <property type="term" value="P:transposition"/>
    <property type="evidence" value="ECO:0007669"/>
    <property type="project" value="TreeGrafter"/>
</dbReference>
<dbReference type="SUPFAM" id="SSF46785">
    <property type="entry name" value="Winged helix' DNA-binding domain"/>
    <property type="match status" value="1"/>
</dbReference>
<dbReference type="AlphaFoldDB" id="A0A7G3UJP0"/>
<keyword evidence="5" id="KW-1185">Reference proteome</keyword>
<dbReference type="InterPro" id="IPR000835">
    <property type="entry name" value="HTH_MarR-typ"/>
</dbReference>
<dbReference type="InterPro" id="IPR025246">
    <property type="entry name" value="IS30-like_HTH"/>
</dbReference>
<dbReference type="Gene3D" id="1.10.10.10">
    <property type="entry name" value="Winged helix-like DNA-binding domain superfamily/Winged helix DNA-binding domain"/>
    <property type="match status" value="1"/>
</dbReference>
<reference evidence="4 5" key="1">
    <citation type="journal article" date="2012" name="J. Bacteriol.">
        <title>Draft genome of Streptomyces tsukubaensis NRRL 18488, the producer of the clinically important immunosuppressant tacrolimus (FK506).</title>
        <authorList>
            <person name="Barreiro C."/>
            <person name="Prieto C."/>
            <person name="Sola-Landa A."/>
            <person name="Solera E."/>
            <person name="Martinez-Castro M."/>
            <person name="Perez-Redondo R."/>
            <person name="Garcia-Estrada C."/>
            <person name="Aparicio J.F."/>
            <person name="Fernandez-Martinez L.T."/>
            <person name="Santos-Aberturas J."/>
            <person name="Salehi-Najafabadi Z."/>
            <person name="Rodriguez-Garcia A."/>
            <person name="Tauch A."/>
            <person name="Martin J.F."/>
        </authorList>
    </citation>
    <scope>NUCLEOTIDE SEQUENCE [LARGE SCALE GENOMIC DNA]</scope>
    <source>
        <strain evidence="5">DSM 42081 / NBRC 108919 / NRRL 18488 / 9993</strain>
    </source>
</reference>
<evidence type="ECO:0000313" key="5">
    <source>
        <dbReference type="Proteomes" id="UP000005940"/>
    </source>
</evidence>
<dbReference type="EMBL" id="CP029159">
    <property type="protein sequence ID" value="QKM69400.1"/>
    <property type="molecule type" value="Genomic_DNA"/>
</dbReference>
<evidence type="ECO:0000256" key="1">
    <source>
        <dbReference type="SAM" id="MobiDB-lite"/>
    </source>
</evidence>
<dbReference type="PANTHER" id="PTHR10948:SF23">
    <property type="entry name" value="TRANSPOSASE INSI FOR INSERTION SEQUENCE ELEMENT IS30A-RELATED"/>
    <property type="match status" value="1"/>
</dbReference>